<dbReference type="Proteomes" id="UP000316968">
    <property type="component" value="Chromosome"/>
</dbReference>
<dbReference type="AlphaFoldDB" id="A0A4Y6UY48"/>
<keyword evidence="3" id="KW-1185">Reference proteome</keyword>
<evidence type="ECO:0008006" key="4">
    <source>
        <dbReference type="Google" id="ProtNLM"/>
    </source>
</evidence>
<evidence type="ECO:0000313" key="2">
    <source>
        <dbReference type="EMBL" id="QDH20945.1"/>
    </source>
</evidence>
<evidence type="ECO:0000256" key="1">
    <source>
        <dbReference type="SAM" id="Phobius"/>
    </source>
</evidence>
<protein>
    <recommendedName>
        <fullName evidence="4">Family 2 glycosyl transferase</fullName>
    </recommendedName>
</protein>
<dbReference type="Gene3D" id="3.20.20.80">
    <property type="entry name" value="Glycosidases"/>
    <property type="match status" value="1"/>
</dbReference>
<reference evidence="2 3" key="1">
    <citation type="submission" date="2019-06" db="EMBL/GenBank/DDBJ databases">
        <title>Saccharibacillus brassicae sp. nov., an endophytic bacterium isolated from Chinese cabbage seeds (Brassica pekinensis).</title>
        <authorList>
            <person name="Jiang L."/>
            <person name="Lee J."/>
            <person name="Kim S.W."/>
        </authorList>
    </citation>
    <scope>NUCLEOTIDE SEQUENCE [LARGE SCALE GENOMIC DNA]</scope>
    <source>
        <strain evidence="3">KCTC 43072 / ATSA2</strain>
    </source>
</reference>
<evidence type="ECO:0000313" key="3">
    <source>
        <dbReference type="Proteomes" id="UP000316968"/>
    </source>
</evidence>
<name>A0A4Y6UY48_SACBS</name>
<dbReference type="KEGG" id="saca:FFV09_08825"/>
<dbReference type="OrthoDB" id="916275at2"/>
<feature type="transmembrane region" description="Helical" evidence="1">
    <location>
        <begin position="12"/>
        <end position="34"/>
    </location>
</feature>
<accession>A0A4Y6UY48</accession>
<dbReference type="EMBL" id="CP041217">
    <property type="protein sequence ID" value="QDH20945.1"/>
    <property type="molecule type" value="Genomic_DNA"/>
</dbReference>
<dbReference type="RefSeq" id="WP_141447493.1">
    <property type="nucleotide sequence ID" value="NZ_CP041217.1"/>
</dbReference>
<keyword evidence="1" id="KW-0472">Membrane</keyword>
<dbReference type="InterPro" id="IPR017853">
    <property type="entry name" value="GH"/>
</dbReference>
<keyword evidence="1" id="KW-1133">Transmembrane helix</keyword>
<gene>
    <name evidence="2" type="ORF">FFV09_08825</name>
</gene>
<keyword evidence="1" id="KW-0812">Transmembrane</keyword>
<proteinExistence type="predicted"/>
<dbReference type="SUPFAM" id="SSF51445">
    <property type="entry name" value="(Trans)glycosidases"/>
    <property type="match status" value="1"/>
</dbReference>
<sequence length="768" mass="86183">MSSRKNFRRPRQIPYVFLSFLGLVVLALAAVLIWHSAGFGDETAGGPDSKPAGSDPSAVVPLPAPRIPVFEQNGIKRTASVVDGQLATYDGEQWQTSFWPGINFGATTPGHFPGQVSPTKDDYLRWFPQMQAMNIKAVRIYTILPPDFYEALAEFNAGQDKPLMLMQGIWSPEEDLIGADSNGRDAFSKTITSSFEQEIRDAAAVVHGQADIPARTGHASGTYKADVSPYLLGWIVGTEWYPYAVQATNEAHVGMKPYAGKYFRAKAEASPFESWLAQMLDVLAEEEMKYGWQHPVSFTNWVTTDPLDHPNEPLPQEDLVPVDPMHIEPTQDWSAGYFASYHVYPYYPDSLRRDQKYLDYVNAAGEKDPYAGYLNELRAHHTGIPLIIAEFGMPSSRGIAHYGLLGRSQGMHQEQQQGELNAGMLKQIYNEDYDGALLFEWQDEWFKFTWNTIELEAPGDRRAMWRNRLTNEEHFGVVAIEPEETAEDAMTIDGRTDDWEKRGLVAEDVGNGVKMAMTHDASDLYVLLQKDGGDWNFDADELTLGFDTTPGGSRNAKLAPGIRFDGGQEFLARFAAGQGGRLYVNSGYDQFSWLYGYKLKSVPYKAAYANDEAGLFLPWKLALNRELYLPQSKVDTPFEAYDVGKLHWGTNDPESDKFNNLSDWYLEGDTLELRIPWMLLGFTDPSRLQVWKYPYGTDSVTPIDTNGISVSAVLSQAGSPSKAAPKSRMYTWDAWDLPAYHERPKKSFDILKDAFSEYDGQVEGSTRN</sequence>
<organism evidence="2 3">
    <name type="scientific">Saccharibacillus brassicae</name>
    <dbReference type="NCBI Taxonomy" id="2583377"/>
    <lineage>
        <taxon>Bacteria</taxon>
        <taxon>Bacillati</taxon>
        <taxon>Bacillota</taxon>
        <taxon>Bacilli</taxon>
        <taxon>Bacillales</taxon>
        <taxon>Paenibacillaceae</taxon>
        <taxon>Saccharibacillus</taxon>
    </lineage>
</organism>